<evidence type="ECO:0000313" key="2">
    <source>
        <dbReference type="EMBL" id="KAF2690312.1"/>
    </source>
</evidence>
<reference evidence="2" key="1">
    <citation type="journal article" date="2020" name="Stud. Mycol.">
        <title>101 Dothideomycetes genomes: a test case for predicting lifestyles and emergence of pathogens.</title>
        <authorList>
            <person name="Haridas S."/>
            <person name="Albert R."/>
            <person name="Binder M."/>
            <person name="Bloem J."/>
            <person name="Labutti K."/>
            <person name="Salamov A."/>
            <person name="Andreopoulos B."/>
            <person name="Baker S."/>
            <person name="Barry K."/>
            <person name="Bills G."/>
            <person name="Bluhm B."/>
            <person name="Cannon C."/>
            <person name="Castanera R."/>
            <person name="Culley D."/>
            <person name="Daum C."/>
            <person name="Ezra D."/>
            <person name="Gonzalez J."/>
            <person name="Henrissat B."/>
            <person name="Kuo A."/>
            <person name="Liang C."/>
            <person name="Lipzen A."/>
            <person name="Lutzoni F."/>
            <person name="Magnuson J."/>
            <person name="Mondo S."/>
            <person name="Nolan M."/>
            <person name="Ohm R."/>
            <person name="Pangilinan J."/>
            <person name="Park H.-J."/>
            <person name="Ramirez L."/>
            <person name="Alfaro M."/>
            <person name="Sun H."/>
            <person name="Tritt A."/>
            <person name="Yoshinaga Y."/>
            <person name="Zwiers L.-H."/>
            <person name="Turgeon B."/>
            <person name="Goodwin S."/>
            <person name="Spatafora J."/>
            <person name="Crous P."/>
            <person name="Grigoriev I."/>
        </authorList>
    </citation>
    <scope>NUCLEOTIDE SEQUENCE</scope>
    <source>
        <strain evidence="2">CBS 122367</strain>
    </source>
</reference>
<dbReference type="Proteomes" id="UP000799291">
    <property type="component" value="Unassembled WGS sequence"/>
</dbReference>
<feature type="compositionally biased region" description="Polar residues" evidence="1">
    <location>
        <begin position="46"/>
        <end position="60"/>
    </location>
</feature>
<dbReference type="EMBL" id="MU005571">
    <property type="protein sequence ID" value="KAF2690312.1"/>
    <property type="molecule type" value="Genomic_DNA"/>
</dbReference>
<organism evidence="2 3">
    <name type="scientific">Lentithecium fluviatile CBS 122367</name>
    <dbReference type="NCBI Taxonomy" id="1168545"/>
    <lineage>
        <taxon>Eukaryota</taxon>
        <taxon>Fungi</taxon>
        <taxon>Dikarya</taxon>
        <taxon>Ascomycota</taxon>
        <taxon>Pezizomycotina</taxon>
        <taxon>Dothideomycetes</taxon>
        <taxon>Pleosporomycetidae</taxon>
        <taxon>Pleosporales</taxon>
        <taxon>Massarineae</taxon>
        <taxon>Lentitheciaceae</taxon>
        <taxon>Lentithecium</taxon>
    </lineage>
</organism>
<gene>
    <name evidence="2" type="ORF">K458DRAFT_413115</name>
</gene>
<feature type="region of interest" description="Disordered" evidence="1">
    <location>
        <begin position="29"/>
        <end position="60"/>
    </location>
</feature>
<dbReference type="AlphaFoldDB" id="A0A6G1JIE0"/>
<evidence type="ECO:0000313" key="3">
    <source>
        <dbReference type="Proteomes" id="UP000799291"/>
    </source>
</evidence>
<sequence>MTSAAHFTAYLERDWKGDLTASIDPITSYRQQNPVPRAVPAPSHCTPRQASPSSHQRLLV</sequence>
<protein>
    <submittedName>
        <fullName evidence="2">Uncharacterized protein</fullName>
    </submittedName>
</protein>
<proteinExistence type="predicted"/>
<evidence type="ECO:0000256" key="1">
    <source>
        <dbReference type="SAM" id="MobiDB-lite"/>
    </source>
</evidence>
<accession>A0A6G1JIE0</accession>
<keyword evidence="3" id="KW-1185">Reference proteome</keyword>
<name>A0A6G1JIE0_9PLEO</name>